<dbReference type="InParanoid" id="K0IMY7"/>
<evidence type="ECO:0008006" key="3">
    <source>
        <dbReference type="Google" id="ProtNLM"/>
    </source>
</evidence>
<organism evidence="1 2">
    <name type="scientific">Nitrososphaera gargensis (strain Ga9.2)</name>
    <dbReference type="NCBI Taxonomy" id="1237085"/>
    <lineage>
        <taxon>Archaea</taxon>
        <taxon>Nitrososphaerota</taxon>
        <taxon>Nitrososphaeria</taxon>
        <taxon>Nitrososphaerales</taxon>
        <taxon>Nitrososphaeraceae</taxon>
        <taxon>Nitrososphaera</taxon>
    </lineage>
</organism>
<gene>
    <name evidence="1" type="ordered locus">Ngar_c15090</name>
</gene>
<dbReference type="Proteomes" id="UP000008037">
    <property type="component" value="Chromosome"/>
</dbReference>
<reference evidence="1 2" key="1">
    <citation type="journal article" date="2012" name="Environ. Microbiol.">
        <title>The genome of the ammonia-oxidizing Candidatus Nitrososphaera gargensis: insights into metabolic versatility and environmental adaptations.</title>
        <authorList>
            <person name="Spang A."/>
            <person name="Poehlein A."/>
            <person name="Offre P."/>
            <person name="Zumbragel S."/>
            <person name="Haider S."/>
            <person name="Rychlik N."/>
            <person name="Nowka B."/>
            <person name="Schmeisser C."/>
            <person name="Lebedeva E.V."/>
            <person name="Rattei T."/>
            <person name="Bohm C."/>
            <person name="Schmid M."/>
            <person name="Galushko A."/>
            <person name="Hatzenpichler R."/>
            <person name="Weinmaier T."/>
            <person name="Daniel R."/>
            <person name="Schleper C."/>
            <person name="Spieck E."/>
            <person name="Streit W."/>
            <person name="Wagner M."/>
        </authorList>
    </citation>
    <scope>NUCLEOTIDE SEQUENCE [LARGE SCALE GENOMIC DNA]</scope>
    <source>
        <strain evidence="2">Ga9.2</strain>
    </source>
</reference>
<accession>K0IMY7</accession>
<dbReference type="GeneID" id="13797768"/>
<dbReference type="RefSeq" id="WP_015018981.1">
    <property type="nucleotide sequence ID" value="NC_018719.1"/>
</dbReference>
<dbReference type="AlphaFoldDB" id="K0IMY7"/>
<name>K0IMY7_NITGG</name>
<proteinExistence type="predicted"/>
<dbReference type="BioCyc" id="CNIT1237085:G1324-1507-MONOMER"/>
<dbReference type="EMBL" id="CP002408">
    <property type="protein sequence ID" value="AFU58444.1"/>
    <property type="molecule type" value="Genomic_DNA"/>
</dbReference>
<protein>
    <recommendedName>
        <fullName evidence="3">DUF2171 domain-containing protein</fullName>
    </recommendedName>
</protein>
<dbReference type="KEGG" id="nga:Ngar_c15090"/>
<keyword evidence="2" id="KW-1185">Reference proteome</keyword>
<evidence type="ECO:0000313" key="1">
    <source>
        <dbReference type="EMBL" id="AFU58444.1"/>
    </source>
</evidence>
<dbReference type="OrthoDB" id="8303at2157"/>
<sequence length="60" mass="6307">MPSEPVVDWDSIIHKNIRSSDGQPAGNVVAIEGDTILIESQGDPVHGAIPKSLVARFNGA</sequence>
<dbReference type="HOGENOM" id="CLU_198710_0_0_2"/>
<evidence type="ECO:0000313" key="2">
    <source>
        <dbReference type="Proteomes" id="UP000008037"/>
    </source>
</evidence>